<evidence type="ECO:0000256" key="8">
    <source>
        <dbReference type="ARBA" id="ARBA00049348"/>
    </source>
</evidence>
<accession>A0A7U4DNI7</accession>
<dbReference type="Proteomes" id="UP000006365">
    <property type="component" value="Chromosome"/>
</dbReference>
<evidence type="ECO:0000256" key="9">
    <source>
        <dbReference type="HAMAP-Rule" id="MF_00772"/>
    </source>
</evidence>
<keyword evidence="6 9" id="KW-0227">DNA damage</keyword>
<dbReference type="Gene3D" id="3.30.160.70">
    <property type="entry name" value="Methylated DNA-protein cysteine methyltransferase domain"/>
    <property type="match status" value="1"/>
</dbReference>
<evidence type="ECO:0000259" key="10">
    <source>
        <dbReference type="Pfam" id="PF01035"/>
    </source>
</evidence>
<dbReference type="InterPro" id="IPR036388">
    <property type="entry name" value="WH-like_DNA-bd_sf"/>
</dbReference>
<evidence type="ECO:0000256" key="1">
    <source>
        <dbReference type="ARBA" id="ARBA00001286"/>
    </source>
</evidence>
<sequence length="166" mass="17568">MLCNATLPTPFGLFTLSADDIGLRGLLFPAEQPPLPPGSLVALASQPLLAEAGQQLLAYLAGRLHRFDLPLSIHGTPFQQQVWAQLRAIPYGETLTYGELAACIGGRQKARAVGGAAHANPLAIIIPCHRLIGAGGKLTGFGGGLAMKQALLDLERQNRDQEKKEA</sequence>
<dbReference type="Gene3D" id="1.10.10.10">
    <property type="entry name" value="Winged helix-like DNA-binding domain superfamily/Winged helix DNA-binding domain"/>
    <property type="match status" value="1"/>
</dbReference>
<dbReference type="RefSeq" id="WP_015723621.1">
    <property type="nucleotide sequence ID" value="NC_014972.1"/>
</dbReference>
<dbReference type="InterPro" id="IPR036631">
    <property type="entry name" value="MGMT_N_sf"/>
</dbReference>
<comment type="function">
    <text evidence="9">Involved in the cellular defense against the biological effects of O6-methylguanine (O6-MeG) and O4-methylthymine (O4-MeT) in DNA. Repairs the methylated nucleobase in DNA by stoichiometrically transferring the methyl group to a cysteine residue in the enzyme. This is a suicide reaction: the enzyme is irreversibly inactivated.</text>
</comment>
<evidence type="ECO:0000256" key="4">
    <source>
        <dbReference type="ARBA" id="ARBA00022603"/>
    </source>
</evidence>
<protein>
    <recommendedName>
        <fullName evidence="9">Methylated-DNA--protein-cysteine methyltransferase</fullName>
        <ecNumber evidence="9">2.1.1.63</ecNumber>
    </recommendedName>
    <alternativeName>
        <fullName evidence="9">6-O-methylguanine-DNA methyltransferase</fullName>
        <shortName evidence="9">MGMT</shortName>
    </alternativeName>
    <alternativeName>
        <fullName evidence="9">O-6-methylguanine-DNA-alkyltransferase</fullName>
    </alternativeName>
</protein>
<dbReference type="FunFam" id="1.10.10.10:FF:000214">
    <property type="entry name" value="Methylated-DNA--protein-cysteine methyltransferase"/>
    <property type="match status" value="1"/>
</dbReference>
<dbReference type="PANTHER" id="PTHR10815">
    <property type="entry name" value="METHYLATED-DNA--PROTEIN-CYSTEINE METHYLTRANSFERASE"/>
    <property type="match status" value="1"/>
</dbReference>
<comment type="catalytic activity">
    <reaction evidence="8 9">
        <text>a 6-O-methyl-2'-deoxyguanosine in DNA + L-cysteinyl-[protein] = S-methyl-L-cysteinyl-[protein] + a 2'-deoxyguanosine in DNA</text>
        <dbReference type="Rhea" id="RHEA:24000"/>
        <dbReference type="Rhea" id="RHEA-COMP:10131"/>
        <dbReference type="Rhea" id="RHEA-COMP:10132"/>
        <dbReference type="Rhea" id="RHEA-COMP:11367"/>
        <dbReference type="Rhea" id="RHEA-COMP:11368"/>
        <dbReference type="ChEBI" id="CHEBI:29950"/>
        <dbReference type="ChEBI" id="CHEBI:82612"/>
        <dbReference type="ChEBI" id="CHEBI:85445"/>
        <dbReference type="ChEBI" id="CHEBI:85448"/>
        <dbReference type="EC" id="2.1.1.63"/>
    </reaction>
</comment>
<proteinExistence type="inferred from homology"/>
<dbReference type="PROSITE" id="PS00374">
    <property type="entry name" value="MGMT"/>
    <property type="match status" value="1"/>
</dbReference>
<name>A0A7U4DNI7_DESPD</name>
<keyword evidence="13" id="KW-1185">Reference proteome</keyword>
<dbReference type="GO" id="GO:0005737">
    <property type="term" value="C:cytoplasm"/>
    <property type="evidence" value="ECO:0007669"/>
    <property type="project" value="UniProtKB-SubCell"/>
</dbReference>
<evidence type="ECO:0000313" key="13">
    <source>
        <dbReference type="Proteomes" id="UP000006365"/>
    </source>
</evidence>
<dbReference type="GO" id="GO:0006307">
    <property type="term" value="P:DNA alkylation repair"/>
    <property type="evidence" value="ECO:0007669"/>
    <property type="project" value="UniProtKB-UniRule"/>
</dbReference>
<dbReference type="Pfam" id="PF02870">
    <property type="entry name" value="Methyltransf_1N"/>
    <property type="match status" value="1"/>
</dbReference>
<comment type="similarity">
    <text evidence="2 9">Belongs to the MGMT family.</text>
</comment>
<evidence type="ECO:0000256" key="3">
    <source>
        <dbReference type="ARBA" id="ARBA00022490"/>
    </source>
</evidence>
<keyword evidence="7 9" id="KW-0234">DNA repair</keyword>
<dbReference type="GO" id="GO:0003908">
    <property type="term" value="F:methylated-DNA-[protein]-cysteine S-methyltransferase activity"/>
    <property type="evidence" value="ECO:0007669"/>
    <property type="project" value="UniProtKB-UniRule"/>
</dbReference>
<evidence type="ECO:0000256" key="6">
    <source>
        <dbReference type="ARBA" id="ARBA00022763"/>
    </source>
</evidence>
<comment type="miscellaneous">
    <text evidence="9">This enzyme catalyzes only one turnover and therefore is not strictly catalytic. According to one definition, an enzyme is a biocatalyst that acts repeatedly and over many reaction cycles.</text>
</comment>
<keyword evidence="4 9" id="KW-0489">Methyltransferase</keyword>
<dbReference type="NCBIfam" id="TIGR00589">
    <property type="entry name" value="ogt"/>
    <property type="match status" value="1"/>
</dbReference>
<dbReference type="KEGG" id="dpr:Despr_0903"/>
<comment type="subcellular location">
    <subcellularLocation>
        <location evidence="9">Cytoplasm</location>
    </subcellularLocation>
</comment>
<evidence type="ECO:0000313" key="12">
    <source>
        <dbReference type="EMBL" id="ADW17077.1"/>
    </source>
</evidence>
<dbReference type="InterPro" id="IPR001497">
    <property type="entry name" value="MethylDNA_cys_MeTrfase_AS"/>
</dbReference>
<dbReference type="InterPro" id="IPR036217">
    <property type="entry name" value="MethylDNA_cys_MeTrfase_DNAb"/>
</dbReference>
<dbReference type="EC" id="2.1.1.63" evidence="9"/>
<dbReference type="SUPFAM" id="SSF46767">
    <property type="entry name" value="Methylated DNA-protein cysteine methyltransferase, C-terminal domain"/>
    <property type="match status" value="1"/>
</dbReference>
<feature type="domain" description="Methylguanine DNA methyltransferase ribonuclease-like" evidence="11">
    <location>
        <begin position="5"/>
        <end position="73"/>
    </location>
</feature>
<feature type="domain" description="Methylated-DNA-[protein]-cysteine S-methyltransferase DNA binding" evidence="10">
    <location>
        <begin position="77"/>
        <end position="156"/>
    </location>
</feature>
<keyword evidence="3 9" id="KW-0963">Cytoplasm</keyword>
<dbReference type="GO" id="GO:0032259">
    <property type="term" value="P:methylation"/>
    <property type="evidence" value="ECO:0007669"/>
    <property type="project" value="UniProtKB-KW"/>
</dbReference>
<dbReference type="AlphaFoldDB" id="A0A7U4DNI7"/>
<comment type="catalytic activity">
    <reaction evidence="1 9">
        <text>a 4-O-methyl-thymidine in DNA + L-cysteinyl-[protein] = a thymidine in DNA + S-methyl-L-cysteinyl-[protein]</text>
        <dbReference type="Rhea" id="RHEA:53428"/>
        <dbReference type="Rhea" id="RHEA-COMP:10131"/>
        <dbReference type="Rhea" id="RHEA-COMP:10132"/>
        <dbReference type="Rhea" id="RHEA-COMP:13555"/>
        <dbReference type="Rhea" id="RHEA-COMP:13556"/>
        <dbReference type="ChEBI" id="CHEBI:29950"/>
        <dbReference type="ChEBI" id="CHEBI:82612"/>
        <dbReference type="ChEBI" id="CHEBI:137386"/>
        <dbReference type="ChEBI" id="CHEBI:137387"/>
        <dbReference type="EC" id="2.1.1.63"/>
    </reaction>
</comment>
<evidence type="ECO:0000256" key="2">
    <source>
        <dbReference type="ARBA" id="ARBA00008711"/>
    </source>
</evidence>
<dbReference type="InterPro" id="IPR023546">
    <property type="entry name" value="MGMT"/>
</dbReference>
<dbReference type="InterPro" id="IPR008332">
    <property type="entry name" value="MethylG_MeTrfase_N"/>
</dbReference>
<gene>
    <name evidence="12" type="ordered locus">Despr_0903</name>
</gene>
<dbReference type="HAMAP" id="MF_00772">
    <property type="entry name" value="OGT"/>
    <property type="match status" value="1"/>
</dbReference>
<organism evidence="12 13">
    <name type="scientific">Desulfobulbus propionicus (strain ATCC 33891 / DSM 2032 / VKM B-1956 / 1pr3)</name>
    <dbReference type="NCBI Taxonomy" id="577650"/>
    <lineage>
        <taxon>Bacteria</taxon>
        <taxon>Pseudomonadati</taxon>
        <taxon>Thermodesulfobacteriota</taxon>
        <taxon>Desulfobulbia</taxon>
        <taxon>Desulfobulbales</taxon>
        <taxon>Desulfobulbaceae</taxon>
        <taxon>Desulfobulbus</taxon>
    </lineage>
</organism>
<dbReference type="InterPro" id="IPR014048">
    <property type="entry name" value="MethylDNA_cys_MeTrfase_DNA-bd"/>
</dbReference>
<dbReference type="PANTHER" id="PTHR10815:SF5">
    <property type="entry name" value="METHYLATED-DNA--PROTEIN-CYSTEINE METHYLTRANSFERASE"/>
    <property type="match status" value="1"/>
</dbReference>
<dbReference type="EMBL" id="CP002364">
    <property type="protein sequence ID" value="ADW17077.1"/>
    <property type="molecule type" value="Genomic_DNA"/>
</dbReference>
<keyword evidence="5 9" id="KW-0808">Transferase</keyword>
<dbReference type="Pfam" id="PF01035">
    <property type="entry name" value="DNA_binding_1"/>
    <property type="match status" value="1"/>
</dbReference>
<evidence type="ECO:0000256" key="7">
    <source>
        <dbReference type="ARBA" id="ARBA00023204"/>
    </source>
</evidence>
<feature type="active site" description="Nucleophile; methyl group acceptor" evidence="9">
    <location>
        <position position="128"/>
    </location>
</feature>
<reference evidence="12 13" key="1">
    <citation type="journal article" date="2011" name="Stand. Genomic Sci.">
        <title>Complete genome sequence of Desulfobulbus propionicus type strain (1pr3).</title>
        <authorList>
            <person name="Pagani I."/>
            <person name="Lapidus A."/>
            <person name="Nolan M."/>
            <person name="Lucas S."/>
            <person name="Hammon N."/>
            <person name="Deshpande S."/>
            <person name="Cheng J.F."/>
            <person name="Chertkov O."/>
            <person name="Davenport K."/>
            <person name="Tapia R."/>
            <person name="Han C."/>
            <person name="Goodwin L."/>
            <person name="Pitluck S."/>
            <person name="Liolios K."/>
            <person name="Mavromatis K."/>
            <person name="Ivanova N."/>
            <person name="Mikhailova N."/>
            <person name="Pati A."/>
            <person name="Chen A."/>
            <person name="Palaniappan K."/>
            <person name="Land M."/>
            <person name="Hauser L."/>
            <person name="Chang Y.J."/>
            <person name="Jeffries C.D."/>
            <person name="Detter J.C."/>
            <person name="Brambilla E."/>
            <person name="Kannan K.P."/>
            <person name="Djao O.D."/>
            <person name="Rohde M."/>
            <person name="Pukall R."/>
            <person name="Spring S."/>
            <person name="Goker M."/>
            <person name="Sikorski J."/>
            <person name="Woyke T."/>
            <person name="Bristow J."/>
            <person name="Eisen J.A."/>
            <person name="Markowitz V."/>
            <person name="Hugenholtz P."/>
            <person name="Kyrpides N.C."/>
            <person name="Klenk H.P."/>
        </authorList>
    </citation>
    <scope>NUCLEOTIDE SEQUENCE [LARGE SCALE GENOMIC DNA]</scope>
    <source>
        <strain evidence="13">ATCC 33891 / DSM 2032 / 1pr3</strain>
    </source>
</reference>
<dbReference type="SUPFAM" id="SSF53155">
    <property type="entry name" value="Methylated DNA-protein cysteine methyltransferase domain"/>
    <property type="match status" value="1"/>
</dbReference>
<dbReference type="CDD" id="cd06445">
    <property type="entry name" value="ATase"/>
    <property type="match status" value="1"/>
</dbReference>
<evidence type="ECO:0000256" key="5">
    <source>
        <dbReference type="ARBA" id="ARBA00022679"/>
    </source>
</evidence>
<evidence type="ECO:0000259" key="11">
    <source>
        <dbReference type="Pfam" id="PF02870"/>
    </source>
</evidence>